<dbReference type="Pfam" id="PF22016">
    <property type="entry name" value="DUF6933"/>
    <property type="match status" value="1"/>
</dbReference>
<feature type="domain" description="DUF6933" evidence="2">
    <location>
        <begin position="9"/>
        <end position="158"/>
    </location>
</feature>
<sequence length="331" mass="38670">MFINVVQKSKLLFKDFPSVDSNEDSKNQAAANPIFSWHVKHIVHKRKKIVIFTNDASTLTIVLYDVNAQNCVLMEQRFQEQLAKLWQSLGMTEKNLNQYLEVAKSWQIGPTVNRNQLGRLNEVSQIIELYVSDGEKNEAFLSQKMTNMLRDSGSSKKATFANDIPQIMEFNNFVWKKAESQTTEIDVEKLRKICNDLKQQEESFRDDLSLEDFDKIVQQMTELNDELINIFVEDVKNEYSEKTIKSYKSSLKFYLNEYLAFRMISIFNREASSVDGLYMYGSSRTRTKLVQRSMAKLYTFLSKYKMVDVAFAKSMKSDMRDSIELLDYLDY</sequence>
<name>A0A9D1ZRC6_9LACO</name>
<protein>
    <recommendedName>
        <fullName evidence="2">DUF6933 domain-containing protein</fullName>
    </recommendedName>
</protein>
<proteinExistence type="predicted"/>
<keyword evidence="1" id="KW-0175">Coiled coil</keyword>
<dbReference type="EMBL" id="DXCM01000099">
    <property type="protein sequence ID" value="HIY94016.1"/>
    <property type="molecule type" value="Genomic_DNA"/>
</dbReference>
<feature type="coiled-coil region" evidence="1">
    <location>
        <begin position="180"/>
        <end position="207"/>
    </location>
</feature>
<evidence type="ECO:0000313" key="3">
    <source>
        <dbReference type="EMBL" id="HIY94016.1"/>
    </source>
</evidence>
<evidence type="ECO:0000256" key="1">
    <source>
        <dbReference type="SAM" id="Coils"/>
    </source>
</evidence>
<evidence type="ECO:0000313" key="4">
    <source>
        <dbReference type="Proteomes" id="UP000824013"/>
    </source>
</evidence>
<gene>
    <name evidence="3" type="ORF">H9820_13865</name>
</gene>
<comment type="caution">
    <text evidence="3">The sequence shown here is derived from an EMBL/GenBank/DDBJ whole genome shotgun (WGS) entry which is preliminary data.</text>
</comment>
<evidence type="ECO:0000259" key="2">
    <source>
        <dbReference type="Pfam" id="PF22016"/>
    </source>
</evidence>
<accession>A0A9D1ZRC6</accession>
<organism evidence="3 4">
    <name type="scientific">Candidatus Companilactobacillus pullicola</name>
    <dbReference type="NCBI Taxonomy" id="2838523"/>
    <lineage>
        <taxon>Bacteria</taxon>
        <taxon>Bacillati</taxon>
        <taxon>Bacillota</taxon>
        <taxon>Bacilli</taxon>
        <taxon>Lactobacillales</taxon>
        <taxon>Lactobacillaceae</taxon>
        <taxon>Companilactobacillus</taxon>
    </lineage>
</organism>
<dbReference type="Proteomes" id="UP000824013">
    <property type="component" value="Unassembled WGS sequence"/>
</dbReference>
<dbReference type="AlphaFoldDB" id="A0A9D1ZRC6"/>
<dbReference type="InterPro" id="IPR053864">
    <property type="entry name" value="DUF6933"/>
</dbReference>
<reference evidence="3" key="1">
    <citation type="journal article" date="2021" name="PeerJ">
        <title>Extensive microbial diversity within the chicken gut microbiome revealed by metagenomics and culture.</title>
        <authorList>
            <person name="Gilroy R."/>
            <person name="Ravi A."/>
            <person name="Getino M."/>
            <person name="Pursley I."/>
            <person name="Horton D.L."/>
            <person name="Alikhan N.F."/>
            <person name="Baker D."/>
            <person name="Gharbi K."/>
            <person name="Hall N."/>
            <person name="Watson M."/>
            <person name="Adriaenssens E.M."/>
            <person name="Foster-Nyarko E."/>
            <person name="Jarju S."/>
            <person name="Secka A."/>
            <person name="Antonio M."/>
            <person name="Oren A."/>
            <person name="Chaudhuri R.R."/>
            <person name="La Ragione R."/>
            <person name="Hildebrand F."/>
            <person name="Pallen M.J."/>
        </authorList>
    </citation>
    <scope>NUCLEOTIDE SEQUENCE</scope>
    <source>
        <strain evidence="3">3204</strain>
    </source>
</reference>
<reference evidence="3" key="2">
    <citation type="submission" date="2021-04" db="EMBL/GenBank/DDBJ databases">
        <authorList>
            <person name="Gilroy R."/>
        </authorList>
    </citation>
    <scope>NUCLEOTIDE SEQUENCE</scope>
    <source>
        <strain evidence="3">3204</strain>
    </source>
</reference>